<proteinExistence type="predicted"/>
<dbReference type="Proteomes" id="UP001168877">
    <property type="component" value="Unassembled WGS sequence"/>
</dbReference>
<dbReference type="EMBL" id="JAUESC010000388">
    <property type="protein sequence ID" value="KAK0572341.1"/>
    <property type="molecule type" value="Genomic_DNA"/>
</dbReference>
<organism evidence="1 2">
    <name type="scientific">Acer saccharum</name>
    <name type="common">Sugar maple</name>
    <dbReference type="NCBI Taxonomy" id="4024"/>
    <lineage>
        <taxon>Eukaryota</taxon>
        <taxon>Viridiplantae</taxon>
        <taxon>Streptophyta</taxon>
        <taxon>Embryophyta</taxon>
        <taxon>Tracheophyta</taxon>
        <taxon>Spermatophyta</taxon>
        <taxon>Magnoliopsida</taxon>
        <taxon>eudicotyledons</taxon>
        <taxon>Gunneridae</taxon>
        <taxon>Pentapetalae</taxon>
        <taxon>rosids</taxon>
        <taxon>malvids</taxon>
        <taxon>Sapindales</taxon>
        <taxon>Sapindaceae</taxon>
        <taxon>Hippocastanoideae</taxon>
        <taxon>Acereae</taxon>
        <taxon>Acer</taxon>
    </lineage>
</organism>
<evidence type="ECO:0000313" key="1">
    <source>
        <dbReference type="EMBL" id="KAK0572341.1"/>
    </source>
</evidence>
<gene>
    <name evidence="1" type="ORF">LWI29_030172</name>
</gene>
<dbReference type="AlphaFoldDB" id="A0AA39RE25"/>
<dbReference type="GO" id="GO:0000967">
    <property type="term" value="P:rRNA 5'-end processing"/>
    <property type="evidence" value="ECO:0007669"/>
    <property type="project" value="TreeGrafter"/>
</dbReference>
<keyword evidence="2" id="KW-1185">Reference proteome</keyword>
<dbReference type="PANTHER" id="PTHR33317:SF1">
    <property type="entry name" value="POLYNUCLEOTIDYL TRANSFERASE, RIBONUCLEASE H-LIKE SUPERFAMILY PROTEIN"/>
    <property type="match status" value="1"/>
</dbReference>
<dbReference type="InterPro" id="IPR005227">
    <property type="entry name" value="YqgF"/>
</dbReference>
<dbReference type="PANTHER" id="PTHR33317">
    <property type="entry name" value="POLYNUCLEOTIDYL TRANSFERASE, RIBONUCLEASE H-LIKE SUPERFAMILY PROTEIN"/>
    <property type="match status" value="1"/>
</dbReference>
<reference evidence="1" key="2">
    <citation type="submission" date="2023-06" db="EMBL/GenBank/DDBJ databases">
        <authorList>
            <person name="Swenson N.G."/>
            <person name="Wegrzyn J.L."/>
            <person name="Mcevoy S.L."/>
        </authorList>
    </citation>
    <scope>NUCLEOTIDE SEQUENCE</scope>
    <source>
        <strain evidence="1">NS2018</strain>
        <tissue evidence="1">Leaf</tissue>
    </source>
</reference>
<name>A0AA39RE25_ACESA</name>
<comment type="caution">
    <text evidence="1">The sequence shown here is derived from an EMBL/GenBank/DDBJ whole genome shotgun (WGS) entry which is preliminary data.</text>
</comment>
<sequence length="218" mass="25197">MKPVILNLIRFDLSISFTAHLPSLNSDEDFRKSSTLSQMKYVRPYTLLKEFQKKTKELAQRQSLGGASLLGFTVTGDYVSIGYFMPKSGIDSEYRGIFSMKEHDIDDIAIEFRDLNFNYNVAGYAIGLPLTKEKDNPEVAKVKNFVAELNGTRKLEGLKYTYFFERSASKYLADVRQNPQDPAPPFVEMWVGKFIMQEYFDLYLKDHYPLDEDEDDED</sequence>
<protein>
    <submittedName>
        <fullName evidence="1">Uncharacterized protein</fullName>
    </submittedName>
</protein>
<accession>A0AA39RE25</accession>
<reference evidence="1" key="1">
    <citation type="journal article" date="2022" name="Plant J.">
        <title>Strategies of tolerance reflected in two North American maple genomes.</title>
        <authorList>
            <person name="McEvoy S.L."/>
            <person name="Sezen U.U."/>
            <person name="Trouern-Trend A."/>
            <person name="McMahon S.M."/>
            <person name="Schaberg P.G."/>
            <person name="Yang J."/>
            <person name="Wegrzyn J.L."/>
            <person name="Swenson N.G."/>
        </authorList>
    </citation>
    <scope>NUCLEOTIDE SEQUENCE</scope>
    <source>
        <strain evidence="1">NS2018</strain>
    </source>
</reference>
<evidence type="ECO:0000313" key="2">
    <source>
        <dbReference type="Proteomes" id="UP001168877"/>
    </source>
</evidence>